<reference evidence="1 2" key="1">
    <citation type="journal article" date="2018" name="Environ. Microbiol.">
        <title>Novel phage-host interactions and evolution as revealed by a cyanomyovirus isolated from an estuarine environment.</title>
        <authorList>
            <person name="Xu Y."/>
            <person name="Zhang R."/>
            <person name="Wang N."/>
            <person name="Cai L."/>
            <person name="Tong Y."/>
            <person name="Sun Q."/>
            <person name="Chen F."/>
            <person name="Jiao N."/>
        </authorList>
    </citation>
    <scope>NUCLEOTIDE SEQUENCE [LARGE SCALE GENOMIC DNA]</scope>
</reference>
<proteinExistence type="predicted"/>
<gene>
    <name evidence="1" type="ORF">SCBWM1_gp71</name>
</gene>
<sequence length="64" mass="7328">MFESYRLGGVKNYVELIFKDKEPFAEIHQGDCGTFFGFRTPVSKVTNVVIRGRTVCEVKQELLV</sequence>
<dbReference type="Proteomes" id="UP000274731">
    <property type="component" value="Segment"/>
</dbReference>
<keyword evidence="2" id="KW-1185">Reference proteome</keyword>
<evidence type="ECO:0000313" key="2">
    <source>
        <dbReference type="Proteomes" id="UP000274731"/>
    </source>
</evidence>
<accession>A0A3G1L3J7</accession>
<organism evidence="1 2">
    <name type="scientific">Synechococcus phage S-CBWM1</name>
    <dbReference type="NCBI Taxonomy" id="2053653"/>
    <lineage>
        <taxon>Viruses</taxon>
        <taxon>Duplodnaviria</taxon>
        <taxon>Heunggongvirae</taxon>
        <taxon>Uroviricota</taxon>
        <taxon>Caudoviricetes</taxon>
        <taxon>Aokuangvirus</taxon>
        <taxon>Aokuangvirus SCBWM1</taxon>
    </lineage>
</organism>
<name>A0A3G1L3J7_9CAUD</name>
<evidence type="ECO:0000313" key="1">
    <source>
        <dbReference type="EMBL" id="ATW62755.1"/>
    </source>
</evidence>
<protein>
    <submittedName>
        <fullName evidence="1">Uncharacterized protein</fullName>
    </submittedName>
</protein>
<dbReference type="EMBL" id="MG450654">
    <property type="protein sequence ID" value="ATW62755.1"/>
    <property type="molecule type" value="Genomic_DNA"/>
</dbReference>